<dbReference type="GeneID" id="90003378"/>
<evidence type="ECO:0000256" key="1">
    <source>
        <dbReference type="SAM" id="MobiDB-lite"/>
    </source>
</evidence>
<gene>
    <name evidence="3" type="ORF">PMZ80_009929</name>
</gene>
<sequence>MGEHIYYGPWINWAHGPILGATLTLGDRSGGLLTAFIATFVTIVGAQLFRILTYIFHQARSRQSVQDGLYHQQQVVFRNTTTPGGAAWTFLVQWWTWSGRARLTLIRTIPWAFFCLSYMALFGVAAVFSSEITKGPGSARLVIGETCGYWESDGDGTTIAEVKAYGQRVANTSLAAADYARSCYGGSYDVLSCSKLTKPSISTTVSANASCPFAQGMCTTGDTGAYEITTQKIDSLYDLGINSRHSDRLEMQKVATCAPVTQDGFTQTLPGGSESGIGLDGDTIYQFMYGPSKLGTTDLNATNYTHQYNDHTVLDSVSYMLSPATHNAGPLGIVGGWDPVPEVNRTDADVALLFLMQNGVSYSEPVDDPMFAAHDMMDLSSYLSGAVYYNTDKHVTTMGCTDQYRLRNPDNNQCTDLMGIMQILPWIASTDGDRLELNTIQQAIAIRLMRSAQTSSIGSIIFAMGENALLAKDVLVQSTMSAGLPSNQWQLEMESWVNKGLADLQLKVIEYATGPASVAEGSRVYQPWKDEDGDSMINAVAEAMCYSQMINDTTDTISFSILGMVVLFGIGGFIILLSLFIDILVGWMQQKFNFGTHARMCWLLDDKLQLHRYLNQELGNGKWTEDFESMPFTVVPQQFSTLAVAHRGSTVDDKVQILYQPQQYQSADTSPKYSQVTTEEDWLPK</sequence>
<dbReference type="Proteomes" id="UP001334248">
    <property type="component" value="Unassembled WGS sequence"/>
</dbReference>
<dbReference type="RefSeq" id="XP_064725890.1">
    <property type="nucleotide sequence ID" value="XM_064878322.1"/>
</dbReference>
<feature type="transmembrane region" description="Helical" evidence="2">
    <location>
        <begin position="109"/>
        <end position="128"/>
    </location>
</feature>
<feature type="compositionally biased region" description="Polar residues" evidence="1">
    <location>
        <begin position="665"/>
        <end position="677"/>
    </location>
</feature>
<keyword evidence="2" id="KW-0472">Membrane</keyword>
<comment type="caution">
    <text evidence="3">The sequence shown here is derived from an EMBL/GenBank/DDBJ whole genome shotgun (WGS) entry which is preliminary data.</text>
</comment>
<name>A0ABR0RB10_9EURO</name>
<accession>A0ABR0RB10</accession>
<keyword evidence="2" id="KW-1133">Transmembrane helix</keyword>
<proteinExistence type="predicted"/>
<reference evidence="3 4" key="1">
    <citation type="journal article" date="2023" name="Res Sq">
        <title>Genomic and morphological characterization of Knufia obscura isolated from the Mars 2020 spacecraft assembly facility.</title>
        <authorList>
            <person name="Chander A.M."/>
            <person name="Teixeira M.M."/>
            <person name="Singh N.K."/>
            <person name="Williams M.P."/>
            <person name="Parker C.W."/>
            <person name="Leo P."/>
            <person name="Stajich J.E."/>
            <person name="Torok T."/>
            <person name="Tighe S."/>
            <person name="Mason C.E."/>
            <person name="Venkateswaran K."/>
        </authorList>
    </citation>
    <scope>NUCLEOTIDE SEQUENCE [LARGE SCALE GENOMIC DNA]</scope>
    <source>
        <strain evidence="3 4">CCFEE 5817</strain>
    </source>
</reference>
<feature type="transmembrane region" description="Helical" evidence="2">
    <location>
        <begin position="32"/>
        <end position="56"/>
    </location>
</feature>
<evidence type="ECO:0000256" key="2">
    <source>
        <dbReference type="SAM" id="Phobius"/>
    </source>
</evidence>
<feature type="region of interest" description="Disordered" evidence="1">
    <location>
        <begin position="665"/>
        <end position="685"/>
    </location>
</feature>
<evidence type="ECO:0000313" key="4">
    <source>
        <dbReference type="Proteomes" id="UP001334248"/>
    </source>
</evidence>
<keyword evidence="2" id="KW-0812">Transmembrane</keyword>
<feature type="transmembrane region" description="Helical" evidence="2">
    <location>
        <begin position="557"/>
        <end position="581"/>
    </location>
</feature>
<evidence type="ECO:0000313" key="3">
    <source>
        <dbReference type="EMBL" id="KAK5937800.1"/>
    </source>
</evidence>
<protein>
    <submittedName>
        <fullName evidence="3">Uncharacterized protein</fullName>
    </submittedName>
</protein>
<keyword evidence="4" id="KW-1185">Reference proteome</keyword>
<dbReference type="EMBL" id="JAVHJV010000015">
    <property type="protein sequence ID" value="KAK5937800.1"/>
    <property type="molecule type" value="Genomic_DNA"/>
</dbReference>
<organism evidence="3 4">
    <name type="scientific">Knufia obscura</name>
    <dbReference type="NCBI Taxonomy" id="1635080"/>
    <lineage>
        <taxon>Eukaryota</taxon>
        <taxon>Fungi</taxon>
        <taxon>Dikarya</taxon>
        <taxon>Ascomycota</taxon>
        <taxon>Pezizomycotina</taxon>
        <taxon>Eurotiomycetes</taxon>
        <taxon>Chaetothyriomycetidae</taxon>
        <taxon>Chaetothyriales</taxon>
        <taxon>Trichomeriaceae</taxon>
        <taxon>Knufia</taxon>
    </lineage>
</organism>